<keyword evidence="2" id="KW-1185">Reference proteome</keyword>
<sequence length="148" mass="16428">MSNRTTINIFWESGKAGRRSARCVQLKGFVVIRNGSRDPHTQLLVGCPKWMWSSVNNGGDRSNGVPAKDMPFSGLPLRGNNGSCSLGYYRHRVNMLDSEAETYATGGSEKELAALKELGVWRADLIITTKMLWGTRLWPNNAGLSRKQ</sequence>
<organism evidence="1 2">
    <name type="scientific">Auriscalpium vulgare</name>
    <dbReference type="NCBI Taxonomy" id="40419"/>
    <lineage>
        <taxon>Eukaryota</taxon>
        <taxon>Fungi</taxon>
        <taxon>Dikarya</taxon>
        <taxon>Basidiomycota</taxon>
        <taxon>Agaricomycotina</taxon>
        <taxon>Agaricomycetes</taxon>
        <taxon>Russulales</taxon>
        <taxon>Auriscalpiaceae</taxon>
        <taxon>Auriscalpium</taxon>
    </lineage>
</organism>
<dbReference type="EMBL" id="MU275860">
    <property type="protein sequence ID" value="KAI0050584.1"/>
    <property type="molecule type" value="Genomic_DNA"/>
</dbReference>
<accession>A0ACB8S267</accession>
<protein>
    <submittedName>
        <fullName evidence="1">Uncharacterized protein</fullName>
    </submittedName>
</protein>
<dbReference type="Proteomes" id="UP000814033">
    <property type="component" value="Unassembled WGS sequence"/>
</dbReference>
<proteinExistence type="predicted"/>
<evidence type="ECO:0000313" key="1">
    <source>
        <dbReference type="EMBL" id="KAI0050584.1"/>
    </source>
</evidence>
<name>A0ACB8S267_9AGAM</name>
<gene>
    <name evidence="1" type="ORF">FA95DRAFT_571058</name>
</gene>
<comment type="caution">
    <text evidence="1">The sequence shown here is derived from an EMBL/GenBank/DDBJ whole genome shotgun (WGS) entry which is preliminary data.</text>
</comment>
<reference evidence="1" key="1">
    <citation type="submission" date="2021-02" db="EMBL/GenBank/DDBJ databases">
        <authorList>
            <consortium name="DOE Joint Genome Institute"/>
            <person name="Ahrendt S."/>
            <person name="Looney B.P."/>
            <person name="Miyauchi S."/>
            <person name="Morin E."/>
            <person name="Drula E."/>
            <person name="Courty P.E."/>
            <person name="Chicoki N."/>
            <person name="Fauchery L."/>
            <person name="Kohler A."/>
            <person name="Kuo A."/>
            <person name="Labutti K."/>
            <person name="Pangilinan J."/>
            <person name="Lipzen A."/>
            <person name="Riley R."/>
            <person name="Andreopoulos W."/>
            <person name="He G."/>
            <person name="Johnson J."/>
            <person name="Barry K.W."/>
            <person name="Grigoriev I.V."/>
            <person name="Nagy L."/>
            <person name="Hibbett D."/>
            <person name="Henrissat B."/>
            <person name="Matheny P.B."/>
            <person name="Labbe J."/>
            <person name="Martin F."/>
        </authorList>
    </citation>
    <scope>NUCLEOTIDE SEQUENCE</scope>
    <source>
        <strain evidence="1">FP105234-sp</strain>
    </source>
</reference>
<reference evidence="1" key="2">
    <citation type="journal article" date="2022" name="New Phytol.">
        <title>Evolutionary transition to the ectomycorrhizal habit in the genomes of a hyperdiverse lineage of mushroom-forming fungi.</title>
        <authorList>
            <person name="Looney B."/>
            <person name="Miyauchi S."/>
            <person name="Morin E."/>
            <person name="Drula E."/>
            <person name="Courty P.E."/>
            <person name="Kohler A."/>
            <person name="Kuo A."/>
            <person name="LaButti K."/>
            <person name="Pangilinan J."/>
            <person name="Lipzen A."/>
            <person name="Riley R."/>
            <person name="Andreopoulos W."/>
            <person name="He G."/>
            <person name="Johnson J."/>
            <person name="Nolan M."/>
            <person name="Tritt A."/>
            <person name="Barry K.W."/>
            <person name="Grigoriev I.V."/>
            <person name="Nagy L.G."/>
            <person name="Hibbett D."/>
            <person name="Henrissat B."/>
            <person name="Matheny P.B."/>
            <person name="Labbe J."/>
            <person name="Martin F.M."/>
        </authorList>
    </citation>
    <scope>NUCLEOTIDE SEQUENCE</scope>
    <source>
        <strain evidence="1">FP105234-sp</strain>
    </source>
</reference>
<evidence type="ECO:0000313" key="2">
    <source>
        <dbReference type="Proteomes" id="UP000814033"/>
    </source>
</evidence>